<keyword evidence="2" id="KW-0964">Secreted</keyword>
<dbReference type="Pfam" id="PF00087">
    <property type="entry name" value="Toxin_TOLIP"/>
    <property type="match status" value="1"/>
</dbReference>
<name>A0AA35LFV4_9SAUR</name>
<evidence type="ECO:0000256" key="4">
    <source>
        <dbReference type="ARBA" id="ARBA00023157"/>
    </source>
</evidence>
<dbReference type="AlphaFoldDB" id="A0AA35LFV4"/>
<evidence type="ECO:0000256" key="3">
    <source>
        <dbReference type="ARBA" id="ARBA00022729"/>
    </source>
</evidence>
<evidence type="ECO:0000313" key="7">
    <source>
        <dbReference type="EMBL" id="CAI5795560.1"/>
    </source>
</evidence>
<dbReference type="InterPro" id="IPR045860">
    <property type="entry name" value="Snake_toxin-like_sf"/>
</dbReference>
<evidence type="ECO:0000256" key="1">
    <source>
        <dbReference type="ARBA" id="ARBA00004613"/>
    </source>
</evidence>
<protein>
    <recommendedName>
        <fullName evidence="6">Snake toxin/toxin-like domain-containing protein</fullName>
    </recommendedName>
</protein>
<accession>A0AA35LFV4</accession>
<comment type="subcellular location">
    <subcellularLocation>
        <location evidence="1">Secreted</location>
    </subcellularLocation>
</comment>
<keyword evidence="8" id="KW-1185">Reference proteome</keyword>
<dbReference type="PANTHER" id="PTHR16983:SF10">
    <property type="entry name" value="PROTEIN QUIVER"/>
    <property type="match status" value="1"/>
</dbReference>
<dbReference type="Proteomes" id="UP001178461">
    <property type="component" value="Chromosome 15"/>
</dbReference>
<dbReference type="SUPFAM" id="SSF57302">
    <property type="entry name" value="Snake toxin-like"/>
    <property type="match status" value="1"/>
</dbReference>
<evidence type="ECO:0000256" key="2">
    <source>
        <dbReference type="ARBA" id="ARBA00022525"/>
    </source>
</evidence>
<dbReference type="Gene3D" id="2.10.60.10">
    <property type="entry name" value="CD59"/>
    <property type="match status" value="1"/>
</dbReference>
<keyword evidence="4" id="KW-1015">Disulfide bond</keyword>
<reference evidence="7" key="1">
    <citation type="submission" date="2022-12" db="EMBL/GenBank/DDBJ databases">
        <authorList>
            <person name="Alioto T."/>
            <person name="Alioto T."/>
            <person name="Gomez Garrido J."/>
        </authorList>
    </citation>
    <scope>NUCLEOTIDE SEQUENCE</scope>
</reference>
<keyword evidence="3 5" id="KW-0732">Signal</keyword>
<feature type="chain" id="PRO_5041199776" description="Snake toxin/toxin-like domain-containing protein" evidence="5">
    <location>
        <begin position="21"/>
        <end position="102"/>
    </location>
</feature>
<feature type="domain" description="Snake toxin/toxin-like" evidence="6">
    <location>
        <begin position="21"/>
        <end position="95"/>
    </location>
</feature>
<evidence type="ECO:0000313" key="8">
    <source>
        <dbReference type="Proteomes" id="UP001178461"/>
    </source>
</evidence>
<evidence type="ECO:0000256" key="5">
    <source>
        <dbReference type="SAM" id="SignalP"/>
    </source>
</evidence>
<evidence type="ECO:0000259" key="6">
    <source>
        <dbReference type="Pfam" id="PF00087"/>
    </source>
</evidence>
<dbReference type="PANTHER" id="PTHR16983">
    <property type="entry name" value="UPAR/LY6 DOMAIN-CONTAINING PROTEIN"/>
    <property type="match status" value="1"/>
</dbReference>
<organism evidence="7 8">
    <name type="scientific">Podarcis lilfordi</name>
    <name type="common">Lilford's wall lizard</name>
    <dbReference type="NCBI Taxonomy" id="74358"/>
    <lineage>
        <taxon>Eukaryota</taxon>
        <taxon>Metazoa</taxon>
        <taxon>Chordata</taxon>
        <taxon>Craniata</taxon>
        <taxon>Vertebrata</taxon>
        <taxon>Euteleostomi</taxon>
        <taxon>Lepidosauria</taxon>
        <taxon>Squamata</taxon>
        <taxon>Bifurcata</taxon>
        <taxon>Unidentata</taxon>
        <taxon>Episquamata</taxon>
        <taxon>Laterata</taxon>
        <taxon>Lacertibaenia</taxon>
        <taxon>Lacertidae</taxon>
        <taxon>Podarcis</taxon>
    </lineage>
</organism>
<dbReference type="GO" id="GO:0005576">
    <property type="term" value="C:extracellular region"/>
    <property type="evidence" value="ECO:0007669"/>
    <property type="project" value="UniProtKB-SubCell"/>
</dbReference>
<gene>
    <name evidence="7" type="ORF">PODLI_1B034835</name>
</gene>
<dbReference type="InterPro" id="IPR035076">
    <property type="entry name" value="Toxin/TOLIP"/>
</dbReference>
<dbReference type="InterPro" id="IPR051110">
    <property type="entry name" value="Ly-6/neurotoxin-like_GPI-ap"/>
</dbReference>
<feature type="signal peptide" evidence="5">
    <location>
        <begin position="1"/>
        <end position="20"/>
    </location>
</feature>
<proteinExistence type="predicted"/>
<sequence length="102" mass="11752">MSKVLIIGFLALLYLDSAEALWCLYCPNVEYDNTCSTIQEICDAGNDRYCFTRMTIQHGKVTSVDRGCNSDCHTFKIMKNNYEEHMLCCGYELCNDLDLWNV</sequence>
<dbReference type="EMBL" id="OX395141">
    <property type="protein sequence ID" value="CAI5795560.1"/>
    <property type="molecule type" value="Genomic_DNA"/>
</dbReference>